<dbReference type="AlphaFoldDB" id="A0A173R4B2"/>
<proteinExistence type="predicted"/>
<feature type="transmembrane region" description="Helical" evidence="1">
    <location>
        <begin position="81"/>
        <end position="100"/>
    </location>
</feature>
<dbReference type="EMBL" id="CYXP01000001">
    <property type="protein sequence ID" value="CUM72278.1"/>
    <property type="molecule type" value="Genomic_DNA"/>
</dbReference>
<dbReference type="RefSeq" id="WP_022191905.1">
    <property type="nucleotide sequence ID" value="NZ_CDRH01000054.1"/>
</dbReference>
<dbReference type="Proteomes" id="UP000095591">
    <property type="component" value="Unassembled WGS sequence"/>
</dbReference>
<accession>A0A173R4B2</accession>
<organism evidence="2 3">
    <name type="scientific">Parabacteroides distasonis</name>
    <dbReference type="NCBI Taxonomy" id="823"/>
    <lineage>
        <taxon>Bacteria</taxon>
        <taxon>Pseudomonadati</taxon>
        <taxon>Bacteroidota</taxon>
        <taxon>Bacteroidia</taxon>
        <taxon>Bacteroidales</taxon>
        <taxon>Tannerellaceae</taxon>
        <taxon>Parabacteroides</taxon>
    </lineage>
</organism>
<evidence type="ECO:0000313" key="2">
    <source>
        <dbReference type="EMBL" id="CUM72278.1"/>
    </source>
</evidence>
<keyword evidence="1" id="KW-1133">Transmembrane helix</keyword>
<name>A0A173R4B2_PARDI</name>
<evidence type="ECO:0000256" key="1">
    <source>
        <dbReference type="SAM" id="Phobius"/>
    </source>
</evidence>
<keyword evidence="1" id="KW-0472">Membrane</keyword>
<reference evidence="2 3" key="1">
    <citation type="submission" date="2015-09" db="EMBL/GenBank/DDBJ databases">
        <authorList>
            <consortium name="Pathogen Informatics"/>
        </authorList>
    </citation>
    <scope>NUCLEOTIDE SEQUENCE [LARGE SCALE GENOMIC DNA]</scope>
    <source>
        <strain evidence="2 3">2789STDY5608872</strain>
    </source>
</reference>
<evidence type="ECO:0000313" key="3">
    <source>
        <dbReference type="Proteomes" id="UP000095591"/>
    </source>
</evidence>
<keyword evidence="1" id="KW-0812">Transmembrane</keyword>
<sequence>MKTEEYKSIEDLLDRFFEGQTSNEEERVLYKFFARPDIPAHLERYREVFGYFESGIALDFSETPELRLPVKESSDKRKMGWAIAVCVAASLLLFLVNTVFMNQNASFNPYEGSYIVRNGVVMTDIKKIQPELEVISRAAEAMEKNADQLLRNADEIAYLPERMNKRFEKKRETLLRNIPDTQVRKEVYKILELDK</sequence>
<protein>
    <submittedName>
        <fullName evidence="2">Uncharacterized protein</fullName>
    </submittedName>
</protein>
<gene>
    <name evidence="2" type="ORF">ERS852429_00211</name>
</gene>